<dbReference type="EMBL" id="UXUI01007343">
    <property type="protein sequence ID" value="VDD87104.1"/>
    <property type="molecule type" value="Genomic_DNA"/>
</dbReference>
<keyword evidence="3" id="KW-1185">Reference proteome</keyword>
<evidence type="ECO:0000313" key="3">
    <source>
        <dbReference type="Proteomes" id="UP000274131"/>
    </source>
</evidence>
<dbReference type="STRING" id="51028.A0A0N4UY93"/>
<dbReference type="AlphaFoldDB" id="A0A0N4UY93"/>
<dbReference type="GO" id="GO:0005634">
    <property type="term" value="C:nucleus"/>
    <property type="evidence" value="ECO:0007669"/>
    <property type="project" value="TreeGrafter"/>
</dbReference>
<feature type="region of interest" description="Disordered" evidence="1">
    <location>
        <begin position="1"/>
        <end position="42"/>
    </location>
</feature>
<evidence type="ECO:0000313" key="4">
    <source>
        <dbReference type="WBParaSite" id="EVEC_0000253901-mRNA-1"/>
    </source>
</evidence>
<dbReference type="PANTHER" id="PTHR13464:SF0">
    <property type="entry name" value="SAP30-BINDING PROTEIN"/>
    <property type="match status" value="1"/>
</dbReference>
<dbReference type="PANTHER" id="PTHR13464">
    <property type="entry name" value="TRANSCRIPTIONAL REGULATOR PROTEIN HCNGP"/>
    <property type="match status" value="1"/>
</dbReference>
<dbReference type="GO" id="GO:0006355">
    <property type="term" value="P:regulation of DNA-templated transcription"/>
    <property type="evidence" value="ECO:0007669"/>
    <property type="project" value="InterPro"/>
</dbReference>
<dbReference type="Pfam" id="PF07818">
    <property type="entry name" value="HCNGP"/>
    <property type="match status" value="1"/>
</dbReference>
<dbReference type="Proteomes" id="UP000274131">
    <property type="component" value="Unassembled WGS sequence"/>
</dbReference>
<name>A0A0N4UY93_ENTVE</name>
<feature type="compositionally biased region" description="Polar residues" evidence="1">
    <location>
        <begin position="8"/>
        <end position="18"/>
    </location>
</feature>
<dbReference type="OrthoDB" id="1714508at2759"/>
<dbReference type="InterPro" id="IPR012479">
    <property type="entry name" value="SAP30BP"/>
</dbReference>
<evidence type="ECO:0000256" key="1">
    <source>
        <dbReference type="SAM" id="MobiDB-lite"/>
    </source>
</evidence>
<dbReference type="WBParaSite" id="EVEC_0000253901-mRNA-1">
    <property type="protein sequence ID" value="EVEC_0000253901-mRNA-1"/>
    <property type="gene ID" value="EVEC_0000253901"/>
</dbReference>
<protein>
    <submittedName>
        <fullName evidence="4">AGC-kinase C-terminal domain-containing protein</fullName>
    </submittedName>
</protein>
<sequence length="125" mass="14194">MLQYAHGTDNSIAGSTPHSFDGTESPIPAETDEDVALPPTPTGRCSPRLEVIFFLERFEAYFKRKAAGVDLNLMIKKRRDFENPSMYEQLIEKFHVDELGSNFNPRVFDPHGFSEDCFYDSIGDL</sequence>
<organism evidence="4">
    <name type="scientific">Enterobius vermicularis</name>
    <name type="common">Human pinworm</name>
    <dbReference type="NCBI Taxonomy" id="51028"/>
    <lineage>
        <taxon>Eukaryota</taxon>
        <taxon>Metazoa</taxon>
        <taxon>Ecdysozoa</taxon>
        <taxon>Nematoda</taxon>
        <taxon>Chromadorea</taxon>
        <taxon>Rhabditida</taxon>
        <taxon>Spirurina</taxon>
        <taxon>Oxyuridomorpha</taxon>
        <taxon>Oxyuroidea</taxon>
        <taxon>Oxyuridae</taxon>
        <taxon>Enterobius</taxon>
    </lineage>
</organism>
<reference evidence="4" key="1">
    <citation type="submission" date="2017-02" db="UniProtKB">
        <authorList>
            <consortium name="WormBaseParasite"/>
        </authorList>
    </citation>
    <scope>IDENTIFICATION</scope>
</reference>
<proteinExistence type="predicted"/>
<accession>A0A0N4UY93</accession>
<evidence type="ECO:0000313" key="2">
    <source>
        <dbReference type="EMBL" id="VDD87104.1"/>
    </source>
</evidence>
<reference evidence="2 3" key="2">
    <citation type="submission" date="2018-10" db="EMBL/GenBank/DDBJ databases">
        <authorList>
            <consortium name="Pathogen Informatics"/>
        </authorList>
    </citation>
    <scope>NUCLEOTIDE SEQUENCE [LARGE SCALE GENOMIC DNA]</scope>
</reference>
<gene>
    <name evidence="2" type="ORF">EVEC_LOCUS2247</name>
</gene>